<sequence>MSETIEVEVIRPVNPAGISFIKYLWGAIGARNRTVLQEYKRELTRLVQRLGFTLEEKIGSNKLITGKIVLELNNGKPVKISAKDLKVWQETGAFPETVTVELKE</sequence>
<dbReference type="AlphaFoldDB" id="A0A7L9FGX0"/>
<evidence type="ECO:0000313" key="2">
    <source>
        <dbReference type="Proteomes" id="UP000594121"/>
    </source>
</evidence>
<dbReference type="KEGG" id="thel:IG193_07340"/>
<organism evidence="1 2">
    <name type="scientific">Infirmifilum lucidum</name>
    <dbReference type="NCBI Taxonomy" id="2776706"/>
    <lineage>
        <taxon>Archaea</taxon>
        <taxon>Thermoproteota</taxon>
        <taxon>Thermoprotei</taxon>
        <taxon>Thermofilales</taxon>
        <taxon>Thermofilaceae</taxon>
        <taxon>Infirmifilum</taxon>
    </lineage>
</organism>
<accession>A0A7L9FGX0</accession>
<dbReference type="EMBL" id="CP062310">
    <property type="protein sequence ID" value="QOJ78562.1"/>
    <property type="molecule type" value="Genomic_DNA"/>
</dbReference>
<name>A0A7L9FGX0_9CREN</name>
<dbReference type="Proteomes" id="UP000594121">
    <property type="component" value="Chromosome"/>
</dbReference>
<proteinExistence type="predicted"/>
<reference evidence="1 2" key="1">
    <citation type="submission" date="2020-10" db="EMBL/GenBank/DDBJ databases">
        <title>Thermofilum lucidum 3507LT sp. nov. a novel member of Thermofilaceae family isolated from Chile hot spring, and proposal of description order Thermofilales.</title>
        <authorList>
            <person name="Zayulina K.S."/>
            <person name="Elcheninov A.G."/>
            <person name="Toshchakov S.V."/>
            <person name="Kublanov I.V."/>
        </authorList>
    </citation>
    <scope>NUCLEOTIDE SEQUENCE [LARGE SCALE GENOMIC DNA]</scope>
    <source>
        <strain evidence="1 2">3507LT</strain>
    </source>
</reference>
<dbReference type="InParanoid" id="A0A7L9FGX0"/>
<dbReference type="RefSeq" id="WP_192818534.1">
    <property type="nucleotide sequence ID" value="NZ_CP062310.1"/>
</dbReference>
<dbReference type="GeneID" id="59149698"/>
<keyword evidence="2" id="KW-1185">Reference proteome</keyword>
<protein>
    <submittedName>
        <fullName evidence="1">Uncharacterized protein</fullName>
    </submittedName>
</protein>
<evidence type="ECO:0000313" key="1">
    <source>
        <dbReference type="EMBL" id="QOJ78562.1"/>
    </source>
</evidence>
<gene>
    <name evidence="1" type="ORF">IG193_07340</name>
</gene>